<organism evidence="3 4">
    <name type="scientific">Exocentrus adspersus</name>
    <dbReference type="NCBI Taxonomy" id="1586481"/>
    <lineage>
        <taxon>Eukaryota</taxon>
        <taxon>Metazoa</taxon>
        <taxon>Ecdysozoa</taxon>
        <taxon>Arthropoda</taxon>
        <taxon>Hexapoda</taxon>
        <taxon>Insecta</taxon>
        <taxon>Pterygota</taxon>
        <taxon>Neoptera</taxon>
        <taxon>Endopterygota</taxon>
        <taxon>Coleoptera</taxon>
        <taxon>Polyphaga</taxon>
        <taxon>Cucujiformia</taxon>
        <taxon>Chrysomeloidea</taxon>
        <taxon>Cerambycidae</taxon>
        <taxon>Lamiinae</taxon>
        <taxon>Acanthocinini</taxon>
        <taxon>Exocentrus</taxon>
    </lineage>
</organism>
<dbReference type="PROSITE" id="PS00028">
    <property type="entry name" value="ZINC_FINGER_C2H2_1"/>
    <property type="match status" value="2"/>
</dbReference>
<comment type="caution">
    <text evidence="3">The sequence shown here is derived from an EMBL/GenBank/DDBJ whole genome shotgun (WGS) entry which is preliminary data.</text>
</comment>
<dbReference type="InterPro" id="IPR013087">
    <property type="entry name" value="Znf_C2H2_type"/>
</dbReference>
<sequence length="484" mass="57011">MTIMPVYCNICEKIFTTRCHLNRHLRNVHHVTPKPTSYDKSVHSFKCLEESCNNSFRYNSDLIKHLKNDHSFNIEDPEIKIFVNEEDFKNWKLKIETTEKCNYVIIRGIQRLSCGDVKTYYVCNRSGFYHKKYKQKATKYHGTCKINSSCISQMNVTMLANGTIKVERQKMHYGHSISIQHLRISKEDRNIIANKLIQGESKKSILESFRNKIGTDIKRSDLITLKDIENVQRDFKLSIEKGIKHEEDAINIDLWVTENMQCKENPVIYYKPQGENMDPLEIDDFCLIIMNQYQQLMLKTFGQNTIVVDSTHGLTQYDFEMTTIMVIDDCGEGFPVTYMFTNRKDTVVHTLLFDVIRTRIGILKTKTFMSHMSEVFYEAWTYSMGKTEHQLYCSWHVDRAWQMNLSKIANKKKRALVNKTLKAVQQNVDSNSFEDQFDSMLEDLLIDPDTKAFGLYLETNYSKNYEKWAYCYRKKLRDKCRYGP</sequence>
<dbReference type="GO" id="GO:0008270">
    <property type="term" value="F:zinc ion binding"/>
    <property type="evidence" value="ECO:0007669"/>
    <property type="project" value="UniProtKB-KW"/>
</dbReference>
<dbReference type="InterPro" id="IPR052797">
    <property type="entry name" value="RegFact_GeneExpr_CellDeath"/>
</dbReference>
<dbReference type="Pfam" id="PF00096">
    <property type="entry name" value="zf-C2H2"/>
    <property type="match status" value="1"/>
</dbReference>
<evidence type="ECO:0000259" key="2">
    <source>
        <dbReference type="PROSITE" id="PS50157"/>
    </source>
</evidence>
<name>A0AAV8W4A5_9CUCU</name>
<evidence type="ECO:0000313" key="3">
    <source>
        <dbReference type="EMBL" id="KAJ8921273.1"/>
    </source>
</evidence>
<dbReference type="PANTHER" id="PTHR33936:SF24">
    <property type="entry name" value="C2H2-TYPE DOMAIN-CONTAINING PROTEIN"/>
    <property type="match status" value="1"/>
</dbReference>
<keyword evidence="1" id="KW-0479">Metal-binding</keyword>
<dbReference type="AlphaFoldDB" id="A0AAV8W4A5"/>
<gene>
    <name evidence="3" type="ORF">NQ315_013745</name>
</gene>
<keyword evidence="1" id="KW-0863">Zinc-finger</keyword>
<reference evidence="3 4" key="1">
    <citation type="journal article" date="2023" name="Insect Mol. Biol.">
        <title>Genome sequencing provides insights into the evolution of gene families encoding plant cell wall-degrading enzymes in longhorned beetles.</title>
        <authorList>
            <person name="Shin N.R."/>
            <person name="Okamura Y."/>
            <person name="Kirsch R."/>
            <person name="Pauchet Y."/>
        </authorList>
    </citation>
    <scope>NUCLEOTIDE SEQUENCE [LARGE SCALE GENOMIC DNA]</scope>
    <source>
        <strain evidence="3">EAD_L_NR</strain>
    </source>
</reference>
<dbReference type="PANTHER" id="PTHR33936">
    <property type="entry name" value="PROTEIN CBG17840"/>
    <property type="match status" value="1"/>
</dbReference>
<feature type="domain" description="C2H2-type" evidence="2">
    <location>
        <begin position="6"/>
        <end position="35"/>
    </location>
</feature>
<dbReference type="EMBL" id="JANEYG010000011">
    <property type="protein sequence ID" value="KAJ8921273.1"/>
    <property type="molecule type" value="Genomic_DNA"/>
</dbReference>
<dbReference type="Gene3D" id="3.30.160.60">
    <property type="entry name" value="Classic Zinc Finger"/>
    <property type="match status" value="1"/>
</dbReference>
<proteinExistence type="predicted"/>
<dbReference type="SMART" id="SM00355">
    <property type="entry name" value="ZnF_C2H2"/>
    <property type="match status" value="2"/>
</dbReference>
<dbReference type="PROSITE" id="PS50157">
    <property type="entry name" value="ZINC_FINGER_C2H2_2"/>
    <property type="match status" value="2"/>
</dbReference>
<feature type="domain" description="C2H2-type" evidence="2">
    <location>
        <begin position="45"/>
        <end position="71"/>
    </location>
</feature>
<protein>
    <recommendedName>
        <fullName evidence="2">C2H2-type domain-containing protein</fullName>
    </recommendedName>
</protein>
<keyword evidence="1" id="KW-0862">Zinc</keyword>
<evidence type="ECO:0000313" key="4">
    <source>
        <dbReference type="Proteomes" id="UP001159042"/>
    </source>
</evidence>
<evidence type="ECO:0000256" key="1">
    <source>
        <dbReference type="PROSITE-ProRule" id="PRU00042"/>
    </source>
</evidence>
<dbReference type="Proteomes" id="UP001159042">
    <property type="component" value="Unassembled WGS sequence"/>
</dbReference>
<accession>A0AAV8W4A5</accession>
<keyword evidence="4" id="KW-1185">Reference proteome</keyword>